<keyword evidence="8" id="KW-1015">Disulfide bond</keyword>
<dbReference type="Pfam" id="PF23344">
    <property type="entry name" value="ZP-N"/>
    <property type="match status" value="1"/>
</dbReference>
<keyword evidence="4 11" id="KW-0812">Transmembrane</keyword>
<evidence type="ECO:0000313" key="14">
    <source>
        <dbReference type="Ensembl" id="ENSORLP00020035345.1"/>
    </source>
</evidence>
<keyword evidence="7 11" id="KW-0472">Membrane</keyword>
<dbReference type="Gene3D" id="2.60.40.4100">
    <property type="entry name" value="Zona pellucida, ZP-C domain"/>
    <property type="match status" value="1"/>
</dbReference>
<reference evidence="14 15" key="2">
    <citation type="submission" date="2017-04" db="EMBL/GenBank/DDBJ databases">
        <title>CpG methylation of centromeres and impact of large insertions on vertebrate speciation.</title>
        <authorList>
            <person name="Ichikawa K."/>
            <person name="Yoshimura J."/>
            <person name="Morishita S."/>
        </authorList>
    </citation>
    <scope>NUCLEOTIDE SEQUENCE</scope>
    <source>
        <strain evidence="14 15">HNI</strain>
    </source>
</reference>
<evidence type="ECO:0000256" key="3">
    <source>
        <dbReference type="ARBA" id="ARBA00022553"/>
    </source>
</evidence>
<protein>
    <recommendedName>
        <fullName evidence="13">ZP domain-containing protein</fullName>
    </recommendedName>
</protein>
<dbReference type="SMART" id="SM00241">
    <property type="entry name" value="ZP"/>
    <property type="match status" value="1"/>
</dbReference>
<feature type="domain" description="ZP" evidence="13">
    <location>
        <begin position="391"/>
        <end position="681"/>
    </location>
</feature>
<dbReference type="Proteomes" id="UP000265180">
    <property type="component" value="Chromosome 8"/>
</dbReference>
<feature type="region of interest" description="Disordered" evidence="10">
    <location>
        <begin position="604"/>
        <end position="632"/>
    </location>
</feature>
<reference key="1">
    <citation type="journal article" date="2007" name="Nature">
        <title>The medaka draft genome and insights into vertebrate genome evolution.</title>
        <authorList>
            <person name="Kasahara M."/>
            <person name="Naruse K."/>
            <person name="Sasaki S."/>
            <person name="Nakatani Y."/>
            <person name="Qu W."/>
            <person name="Ahsan B."/>
            <person name="Yamada T."/>
            <person name="Nagayasu Y."/>
            <person name="Doi K."/>
            <person name="Kasai Y."/>
            <person name="Jindo T."/>
            <person name="Kobayashi D."/>
            <person name="Shimada A."/>
            <person name="Toyoda A."/>
            <person name="Kuroki Y."/>
            <person name="Fujiyama A."/>
            <person name="Sasaki T."/>
            <person name="Shimizu A."/>
            <person name="Asakawa S."/>
            <person name="Shimizu N."/>
            <person name="Hashimoto S."/>
            <person name="Yang J."/>
            <person name="Lee Y."/>
            <person name="Matsushima K."/>
            <person name="Sugano S."/>
            <person name="Sakaizumi M."/>
            <person name="Narita T."/>
            <person name="Ohishi K."/>
            <person name="Haga S."/>
            <person name="Ohta F."/>
            <person name="Nomoto H."/>
            <person name="Nogata K."/>
            <person name="Morishita T."/>
            <person name="Endo T."/>
            <person name="Shin-I T."/>
            <person name="Takeda H."/>
            <person name="Morishita S."/>
            <person name="Kohara Y."/>
        </authorList>
    </citation>
    <scope>NUCLEOTIDE SEQUENCE [LARGE SCALE GENOMIC DNA]</scope>
    <source>
        <strain>Hd-rR</strain>
    </source>
</reference>
<evidence type="ECO:0000256" key="12">
    <source>
        <dbReference type="SAM" id="SignalP"/>
    </source>
</evidence>
<reference evidence="14" key="3">
    <citation type="submission" date="2025-08" db="UniProtKB">
        <authorList>
            <consortium name="Ensembl"/>
        </authorList>
    </citation>
    <scope>IDENTIFICATION</scope>
    <source>
        <strain evidence="14">HNI</strain>
    </source>
</reference>
<feature type="signal peptide" evidence="12">
    <location>
        <begin position="1"/>
        <end position="25"/>
    </location>
</feature>
<feature type="compositionally biased region" description="Acidic residues" evidence="10">
    <location>
        <begin position="612"/>
        <end position="624"/>
    </location>
</feature>
<dbReference type="PANTHER" id="PTHR14002:SF56">
    <property type="entry name" value="TRANSFORMING GROWTH FACTOR BETA RECEPTOR TYPE 3-LIKE ISOFORM X1"/>
    <property type="match status" value="1"/>
</dbReference>
<keyword evidence="6 11" id="KW-1133">Transmembrane helix</keyword>
<evidence type="ECO:0000256" key="7">
    <source>
        <dbReference type="ARBA" id="ARBA00023136"/>
    </source>
</evidence>
<feature type="transmembrane region" description="Helical" evidence="11">
    <location>
        <begin position="757"/>
        <end position="779"/>
    </location>
</feature>
<dbReference type="Gene3D" id="2.60.40.3210">
    <property type="entry name" value="Zona pellucida, ZP-N domain"/>
    <property type="match status" value="1"/>
</dbReference>
<dbReference type="InterPro" id="IPR058899">
    <property type="entry name" value="TGFBR3/Endoglin-like_N"/>
</dbReference>
<dbReference type="InterPro" id="IPR042235">
    <property type="entry name" value="ZP-C_dom"/>
</dbReference>
<evidence type="ECO:0000256" key="1">
    <source>
        <dbReference type="ARBA" id="ARBA00004251"/>
    </source>
</evidence>
<feature type="region of interest" description="Disordered" evidence="10">
    <location>
        <begin position="677"/>
        <end position="696"/>
    </location>
</feature>
<evidence type="ECO:0000256" key="8">
    <source>
        <dbReference type="ARBA" id="ARBA00023157"/>
    </source>
</evidence>
<name>A0A3P9MQW9_ORYLA</name>
<sequence>MRSLSEFGWTSFHLLLLVKILAARGTEVTCRPAGPAGEQHPVQALLEKFEAGPGCAAREHGNKETHVVATTNPQDKMAVMLQPLSPSPHFLRSIHLVLSSKFPITWFLQNEGFPPNLSVWVQVSANSTVQSHNLNARVQTLASLPFRPFSLHLWALKHYGSLSSLIHTVYGNRAYIRLGEDPSLPAVCRLQSTFLSRNYMASDLQPQEVHGCAFARVGGDSPEVHVIKLHTAGSGLRGSLQVEVTVSLLPAVAASKAAKVVLILSSLVPVTWVVVACGVQGHVTVHSSSNVTPPYPPEPGLTLSSTLHSDLPATPNLITWANESGYSKVTSCTEADLANRFVIQLTEDGADGAAGVKSLPDRPPWAEERRLRQWLNTADGAAGGRESFTVTCEAGRLSVTLDKHILQGLSVPVVAVTLQNTTCQAEPNVTHFLLDFPVISCGTTVLKEPRGVRYTNMVLLWRDRPQTNMTFKDMEKSKRPLSIQFSCLSLNSSSRAAAAADGDRFPTELIPLESDPGLTGFPAPRLGSGPALLLKLFVSQNYKQTWIGPCVVTADQRVYIEISAKISRADVLQVKSCFVSPLSDPQKSPFWIVIKDGCSSDPSLTLNVKTNDEEEEEEGLEEETSSVKISRRVPQDETQSLRFSFLLRPIFNNSVQFLHCSLRLCVPDLTKEEAKNEAENSSSCHGGMPIPPLTPGLQRDQCQIRNLSRPMVVTHPISSLVPRMQAHTGQRAVRPRAPPEVRPDPELNGLKLQTGTLMGIVFAAFAMGTCLMGALWCIFAHTGNSGGQAACFREALLTEQTHGGGGIRILPRLSDQNSSSV</sequence>
<evidence type="ECO:0000259" key="13">
    <source>
        <dbReference type="PROSITE" id="PS51034"/>
    </source>
</evidence>
<dbReference type="InterPro" id="IPR055355">
    <property type="entry name" value="ZP-C"/>
</dbReference>
<keyword evidence="9" id="KW-0325">Glycoprotein</keyword>
<keyword evidence="2" id="KW-1003">Cell membrane</keyword>
<dbReference type="Pfam" id="PF00100">
    <property type="entry name" value="Zona_pellucida"/>
    <property type="match status" value="1"/>
</dbReference>
<feature type="chain" id="PRO_5018237169" description="ZP domain-containing protein" evidence="12">
    <location>
        <begin position="26"/>
        <end position="821"/>
    </location>
</feature>
<dbReference type="Pfam" id="PF26060">
    <property type="entry name" value="TGFBR3_N"/>
    <property type="match status" value="2"/>
</dbReference>
<reference evidence="14" key="4">
    <citation type="submission" date="2025-09" db="UniProtKB">
        <authorList>
            <consortium name="Ensembl"/>
        </authorList>
    </citation>
    <scope>IDENTIFICATION</scope>
    <source>
        <strain evidence="14">HNI</strain>
    </source>
</reference>
<evidence type="ECO:0000256" key="9">
    <source>
        <dbReference type="ARBA" id="ARBA00023180"/>
    </source>
</evidence>
<evidence type="ECO:0000256" key="10">
    <source>
        <dbReference type="SAM" id="MobiDB-lite"/>
    </source>
</evidence>
<evidence type="ECO:0000313" key="15">
    <source>
        <dbReference type="Proteomes" id="UP000265180"/>
    </source>
</evidence>
<proteinExistence type="predicted"/>
<dbReference type="PROSITE" id="PS51034">
    <property type="entry name" value="ZP_2"/>
    <property type="match status" value="1"/>
</dbReference>
<evidence type="ECO:0000256" key="5">
    <source>
        <dbReference type="ARBA" id="ARBA00022729"/>
    </source>
</evidence>
<feature type="region of interest" description="Disordered" evidence="10">
    <location>
        <begin position="724"/>
        <end position="746"/>
    </location>
</feature>
<evidence type="ECO:0000256" key="6">
    <source>
        <dbReference type="ARBA" id="ARBA00022989"/>
    </source>
</evidence>
<organism evidence="14 15">
    <name type="scientific">Oryzias latipes</name>
    <name type="common">Japanese rice fish</name>
    <name type="synonym">Japanese killifish</name>
    <dbReference type="NCBI Taxonomy" id="8090"/>
    <lineage>
        <taxon>Eukaryota</taxon>
        <taxon>Metazoa</taxon>
        <taxon>Chordata</taxon>
        <taxon>Craniata</taxon>
        <taxon>Vertebrata</taxon>
        <taxon>Euteleostomi</taxon>
        <taxon>Actinopterygii</taxon>
        <taxon>Neopterygii</taxon>
        <taxon>Teleostei</taxon>
        <taxon>Neoteleostei</taxon>
        <taxon>Acanthomorphata</taxon>
        <taxon>Ovalentaria</taxon>
        <taxon>Atherinomorphae</taxon>
        <taxon>Beloniformes</taxon>
        <taxon>Adrianichthyidae</taxon>
        <taxon>Oryziinae</taxon>
        <taxon>Oryzias</taxon>
    </lineage>
</organism>
<dbReference type="PANTHER" id="PTHR14002">
    <property type="entry name" value="ENDOGLIN/TGF-BETA RECEPTOR TYPE III"/>
    <property type="match status" value="1"/>
</dbReference>
<dbReference type="Ensembl" id="ENSORLT00020030705.1">
    <property type="protein sequence ID" value="ENSORLP00020035345.1"/>
    <property type="gene ID" value="ENSORLG00020022190.1"/>
</dbReference>
<dbReference type="AlphaFoldDB" id="A0A3P9MQW9"/>
<keyword evidence="5 12" id="KW-0732">Signal</keyword>
<evidence type="ECO:0000256" key="2">
    <source>
        <dbReference type="ARBA" id="ARBA00022475"/>
    </source>
</evidence>
<dbReference type="InterPro" id="IPR001507">
    <property type="entry name" value="ZP_dom"/>
</dbReference>
<comment type="subcellular location">
    <subcellularLocation>
        <location evidence="1">Cell membrane</location>
        <topology evidence="1">Single-pass type I membrane protein</topology>
    </subcellularLocation>
</comment>
<evidence type="ECO:0000256" key="4">
    <source>
        <dbReference type="ARBA" id="ARBA00022692"/>
    </source>
</evidence>
<evidence type="ECO:0000256" key="11">
    <source>
        <dbReference type="SAM" id="Phobius"/>
    </source>
</evidence>
<dbReference type="InterPro" id="IPR055356">
    <property type="entry name" value="ZP-N"/>
</dbReference>
<accession>A0A3P9MQW9</accession>
<keyword evidence="3" id="KW-0597">Phosphoprotein</keyword>